<sequence length="377" mass="42972">MNDKGRKVKKNIALLCVMLFIMVLACSACNGFKDIDRRIFVVGIGVDKSKEKNKAYRVTLKLANPSADNKSGEGPKYTYLSQDAENISEAVRTMKSRTDKELDFGHAKTIVLSDGIVAGNLRKTIDWFIRRRDIQQISWVSIGRTSAEKVLKAELKSEKLPGDALINPFDETGTESPYIVTTFLFDLRRRLADDGIDPILPIIEYNKNEKLFEINKSAVINNGGQPLSLGPDETKYFNALSNRFTNIDIKVKQNDLNFTMFVISLKAKYKIFTPDNEQPVLRMNVEMDGLIEESQTDLPMENMETYTRAASKEARKRIMEFLRLLQIRGIDPLGFGLRYQATRVSREDKYQQWLEIYPIIRFDVNVKANVKSTGTVE</sequence>
<feature type="chain" id="PRO_5045613086" evidence="8">
    <location>
        <begin position="29"/>
        <end position="377"/>
    </location>
</feature>
<dbReference type="PANTHER" id="PTHR35789:SF1">
    <property type="entry name" value="SPORE GERMINATION PROTEIN B3"/>
    <property type="match status" value="1"/>
</dbReference>
<protein>
    <submittedName>
        <fullName evidence="11">Ger(X)C family spore germination protein</fullName>
    </submittedName>
</protein>
<proteinExistence type="inferred from homology"/>
<comment type="caution">
    <text evidence="11">The sequence shown here is derived from an EMBL/GenBank/DDBJ whole genome shotgun (WGS) entry which is preliminary data.</text>
</comment>
<dbReference type="Pfam" id="PF05504">
    <property type="entry name" value="Spore_GerAC"/>
    <property type="match status" value="1"/>
</dbReference>
<dbReference type="InterPro" id="IPR038501">
    <property type="entry name" value="Spore_GerAC_C_sf"/>
</dbReference>
<dbReference type="InterPro" id="IPR046953">
    <property type="entry name" value="Spore_GerAC-like_C"/>
</dbReference>
<dbReference type="EMBL" id="JBHRZT010000032">
    <property type="protein sequence ID" value="MFC3883578.1"/>
    <property type="molecule type" value="Genomic_DNA"/>
</dbReference>
<dbReference type="Gene3D" id="3.30.300.210">
    <property type="entry name" value="Nutrient germinant receptor protein C, domain 3"/>
    <property type="match status" value="1"/>
</dbReference>
<dbReference type="PROSITE" id="PS51257">
    <property type="entry name" value="PROKAR_LIPOPROTEIN"/>
    <property type="match status" value="1"/>
</dbReference>
<evidence type="ECO:0000259" key="10">
    <source>
        <dbReference type="Pfam" id="PF25198"/>
    </source>
</evidence>
<dbReference type="Pfam" id="PF25198">
    <property type="entry name" value="Spore_GerAC_N"/>
    <property type="match status" value="1"/>
</dbReference>
<dbReference type="Proteomes" id="UP001595752">
    <property type="component" value="Unassembled WGS sequence"/>
</dbReference>
<comment type="similarity">
    <text evidence="2">Belongs to the GerABKC lipoprotein family.</text>
</comment>
<dbReference type="InterPro" id="IPR008844">
    <property type="entry name" value="Spore_GerAC-like"/>
</dbReference>
<keyword evidence="12" id="KW-1185">Reference proteome</keyword>
<feature type="domain" description="Spore germination protein N-terminal" evidence="10">
    <location>
        <begin position="33"/>
        <end position="204"/>
    </location>
</feature>
<evidence type="ECO:0000256" key="5">
    <source>
        <dbReference type="ARBA" id="ARBA00023136"/>
    </source>
</evidence>
<accession>A0ABV8B001</accession>
<keyword evidence="3" id="KW-0309">Germination</keyword>
<evidence type="ECO:0000256" key="4">
    <source>
        <dbReference type="ARBA" id="ARBA00022729"/>
    </source>
</evidence>
<dbReference type="RefSeq" id="WP_377914180.1">
    <property type="nucleotide sequence ID" value="NZ_JBHRZT010000032.1"/>
</dbReference>
<evidence type="ECO:0000256" key="7">
    <source>
        <dbReference type="ARBA" id="ARBA00023288"/>
    </source>
</evidence>
<keyword evidence="5" id="KW-0472">Membrane</keyword>
<reference evidence="12" key="1">
    <citation type="journal article" date="2019" name="Int. J. Syst. Evol. Microbiol.">
        <title>The Global Catalogue of Microorganisms (GCM) 10K type strain sequencing project: providing services to taxonomists for standard genome sequencing and annotation.</title>
        <authorList>
            <consortium name="The Broad Institute Genomics Platform"/>
            <consortium name="The Broad Institute Genome Sequencing Center for Infectious Disease"/>
            <person name="Wu L."/>
            <person name="Ma J."/>
        </authorList>
    </citation>
    <scope>NUCLEOTIDE SEQUENCE [LARGE SCALE GENOMIC DNA]</scope>
    <source>
        <strain evidence="12">CCUG 61889</strain>
    </source>
</reference>
<feature type="domain" description="Spore germination GerAC-like C-terminal" evidence="9">
    <location>
        <begin position="217"/>
        <end position="374"/>
    </location>
</feature>
<dbReference type="InterPro" id="IPR057336">
    <property type="entry name" value="GerAC_N"/>
</dbReference>
<name>A0ABV8B001_9BACI</name>
<keyword evidence="4 8" id="KW-0732">Signal</keyword>
<feature type="signal peptide" evidence="8">
    <location>
        <begin position="1"/>
        <end position="28"/>
    </location>
</feature>
<evidence type="ECO:0000256" key="3">
    <source>
        <dbReference type="ARBA" id="ARBA00022544"/>
    </source>
</evidence>
<evidence type="ECO:0000313" key="12">
    <source>
        <dbReference type="Proteomes" id="UP001595752"/>
    </source>
</evidence>
<evidence type="ECO:0000259" key="9">
    <source>
        <dbReference type="Pfam" id="PF05504"/>
    </source>
</evidence>
<evidence type="ECO:0000256" key="1">
    <source>
        <dbReference type="ARBA" id="ARBA00004635"/>
    </source>
</evidence>
<evidence type="ECO:0000256" key="8">
    <source>
        <dbReference type="SAM" id="SignalP"/>
    </source>
</evidence>
<comment type="subcellular location">
    <subcellularLocation>
        <location evidence="1">Membrane</location>
        <topology evidence="1">Lipid-anchor</topology>
    </subcellularLocation>
</comment>
<evidence type="ECO:0000256" key="6">
    <source>
        <dbReference type="ARBA" id="ARBA00023139"/>
    </source>
</evidence>
<evidence type="ECO:0000256" key="2">
    <source>
        <dbReference type="ARBA" id="ARBA00007886"/>
    </source>
</evidence>
<keyword evidence="7" id="KW-0449">Lipoprotein</keyword>
<dbReference type="NCBIfam" id="TIGR02887">
    <property type="entry name" value="spore_ger_x_C"/>
    <property type="match status" value="1"/>
</dbReference>
<gene>
    <name evidence="11" type="ORF">ACFOU2_08670</name>
</gene>
<evidence type="ECO:0000313" key="11">
    <source>
        <dbReference type="EMBL" id="MFC3883578.1"/>
    </source>
</evidence>
<organism evidence="11 12">
    <name type="scientific">Bacillus songklensis</name>
    <dbReference type="NCBI Taxonomy" id="1069116"/>
    <lineage>
        <taxon>Bacteria</taxon>
        <taxon>Bacillati</taxon>
        <taxon>Bacillota</taxon>
        <taxon>Bacilli</taxon>
        <taxon>Bacillales</taxon>
        <taxon>Bacillaceae</taxon>
        <taxon>Bacillus</taxon>
    </lineage>
</organism>
<keyword evidence="6" id="KW-0564">Palmitate</keyword>
<dbReference type="PANTHER" id="PTHR35789">
    <property type="entry name" value="SPORE GERMINATION PROTEIN B3"/>
    <property type="match status" value="1"/>
</dbReference>